<name>A0AAV2R084_MEGNR</name>
<dbReference type="EMBL" id="CAXKWB010011916">
    <property type="protein sequence ID" value="CAL4102715.1"/>
    <property type="molecule type" value="Genomic_DNA"/>
</dbReference>
<feature type="non-terminal residue" evidence="1">
    <location>
        <position position="308"/>
    </location>
</feature>
<dbReference type="Proteomes" id="UP001497623">
    <property type="component" value="Unassembled WGS sequence"/>
</dbReference>
<accession>A0AAV2R084</accession>
<organism evidence="1 2">
    <name type="scientific">Meganyctiphanes norvegica</name>
    <name type="common">Northern krill</name>
    <name type="synonym">Thysanopoda norvegica</name>
    <dbReference type="NCBI Taxonomy" id="48144"/>
    <lineage>
        <taxon>Eukaryota</taxon>
        <taxon>Metazoa</taxon>
        <taxon>Ecdysozoa</taxon>
        <taxon>Arthropoda</taxon>
        <taxon>Crustacea</taxon>
        <taxon>Multicrustacea</taxon>
        <taxon>Malacostraca</taxon>
        <taxon>Eumalacostraca</taxon>
        <taxon>Eucarida</taxon>
        <taxon>Euphausiacea</taxon>
        <taxon>Euphausiidae</taxon>
        <taxon>Meganyctiphanes</taxon>
    </lineage>
</organism>
<proteinExistence type="predicted"/>
<dbReference type="AlphaFoldDB" id="A0AAV2R084"/>
<comment type="caution">
    <text evidence="1">The sequence shown here is derived from an EMBL/GenBank/DDBJ whole genome shotgun (WGS) entry which is preliminary data.</text>
</comment>
<feature type="non-terminal residue" evidence="1">
    <location>
        <position position="1"/>
    </location>
</feature>
<evidence type="ECO:0000313" key="2">
    <source>
        <dbReference type="Proteomes" id="UP001497623"/>
    </source>
</evidence>
<evidence type="ECO:0000313" key="1">
    <source>
        <dbReference type="EMBL" id="CAL4102715.1"/>
    </source>
</evidence>
<gene>
    <name evidence="1" type="ORF">MNOR_LOCUS17374</name>
</gene>
<protein>
    <submittedName>
        <fullName evidence="1">Uncharacterized protein</fullName>
    </submittedName>
</protein>
<reference evidence="1 2" key="1">
    <citation type="submission" date="2024-05" db="EMBL/GenBank/DDBJ databases">
        <authorList>
            <person name="Wallberg A."/>
        </authorList>
    </citation>
    <scope>NUCLEOTIDE SEQUENCE [LARGE SCALE GENOMIC DNA]</scope>
</reference>
<keyword evidence="2" id="KW-1185">Reference proteome</keyword>
<sequence>FNLVFRIRGLGMHCSTLFLVVLGASTYCFALPRRTSPDEVLPQPVLPEALREAVEGDDHAESRADNAATSSSDSILFTDAVKTVYTSSSTSFLDSLKTVYEGLKVINKLYIDPKNEIMNKIMYHLDSLRIIKHVRDGCTDEEKKSDLSCTEVEVHGFPDFFGDTWHKISTYFKERYERITDRIDEKVEKIKDTDTSTVVAHPDTYFGRFLKFLNHLGLDGKPVVVYDRKNDESLKKEPEKVGYQGNDKSPQQLKDDALDKSHLVKIVKHNYWTKAVNSAINLAGIGVFAALCAQNCGIENLLGVGTPL</sequence>